<organism evidence="1 2">
    <name type="scientific">Glossina palpalis gambiensis</name>
    <dbReference type="NCBI Taxonomy" id="67801"/>
    <lineage>
        <taxon>Eukaryota</taxon>
        <taxon>Metazoa</taxon>
        <taxon>Ecdysozoa</taxon>
        <taxon>Arthropoda</taxon>
        <taxon>Hexapoda</taxon>
        <taxon>Insecta</taxon>
        <taxon>Pterygota</taxon>
        <taxon>Neoptera</taxon>
        <taxon>Endopterygota</taxon>
        <taxon>Diptera</taxon>
        <taxon>Brachycera</taxon>
        <taxon>Muscomorpha</taxon>
        <taxon>Hippoboscoidea</taxon>
        <taxon>Glossinidae</taxon>
        <taxon>Glossina</taxon>
    </lineage>
</organism>
<reference evidence="1" key="2">
    <citation type="submission" date="2020-05" db="UniProtKB">
        <authorList>
            <consortium name="EnsemblMetazoa"/>
        </authorList>
    </citation>
    <scope>IDENTIFICATION</scope>
    <source>
        <strain evidence="1">IAEA</strain>
    </source>
</reference>
<evidence type="ECO:0000313" key="2">
    <source>
        <dbReference type="Proteomes" id="UP000092460"/>
    </source>
</evidence>
<dbReference type="AlphaFoldDB" id="A0A1B0AW92"/>
<dbReference type="EMBL" id="JXJN01004563">
    <property type="status" value="NOT_ANNOTATED_CDS"/>
    <property type="molecule type" value="Genomic_DNA"/>
</dbReference>
<protein>
    <submittedName>
        <fullName evidence="1">Uncharacterized protein</fullName>
    </submittedName>
</protein>
<dbReference type="Proteomes" id="UP000092460">
    <property type="component" value="Unassembled WGS sequence"/>
</dbReference>
<reference evidence="2" key="1">
    <citation type="submission" date="2015-01" db="EMBL/GenBank/DDBJ databases">
        <authorList>
            <person name="Aksoy S."/>
            <person name="Warren W."/>
            <person name="Wilson R.K."/>
        </authorList>
    </citation>
    <scope>NUCLEOTIDE SEQUENCE [LARGE SCALE GENOMIC DNA]</scope>
    <source>
        <strain evidence="2">IAEA</strain>
    </source>
</reference>
<sequence>FNISQITIHLLAEKISDKQFSQGEDRQIKNKFSQHREDNFLHFHIEPPRGLSLGKHFRLPEPSAEGKPITLDVTGSYTPIYSHLKIHDIVKIERPSTPPIIRRIENENYMDFYEASPTKSDAVENMYLRLPTIKPVYRSSTKAKDALFSNYFPKKRQ</sequence>
<name>A0A1B0AW92_9MUSC</name>
<accession>A0A1B0AW92</accession>
<dbReference type="EnsemblMetazoa" id="GPPI010802-RA">
    <property type="protein sequence ID" value="GPPI010802-PA"/>
    <property type="gene ID" value="GPPI010802"/>
</dbReference>
<dbReference type="VEuPathDB" id="VectorBase:GPPI010802"/>
<evidence type="ECO:0000313" key="1">
    <source>
        <dbReference type="EnsemblMetazoa" id="GPPI010802-PA"/>
    </source>
</evidence>
<keyword evidence="2" id="KW-1185">Reference proteome</keyword>
<proteinExistence type="predicted"/>